<keyword evidence="5" id="KW-1185">Reference proteome</keyword>
<feature type="chain" id="PRO_5046647121" description="Ig-like domain-containing protein" evidence="2">
    <location>
        <begin position="21"/>
        <end position="1451"/>
    </location>
</feature>
<proteinExistence type="predicted"/>
<keyword evidence="2" id="KW-0732">Signal</keyword>
<dbReference type="EMBL" id="AP027268">
    <property type="protein sequence ID" value="BDW93455.1"/>
    <property type="molecule type" value="Genomic_DNA"/>
</dbReference>
<dbReference type="Pfam" id="PF13927">
    <property type="entry name" value="Ig_3"/>
    <property type="match status" value="1"/>
</dbReference>
<gene>
    <name evidence="4" type="ORF">MACH07_22870</name>
</gene>
<dbReference type="Gene3D" id="3.80.10.10">
    <property type="entry name" value="Ribonuclease Inhibitor"/>
    <property type="match status" value="1"/>
</dbReference>
<dbReference type="CDD" id="cd00096">
    <property type="entry name" value="Ig"/>
    <property type="match status" value="1"/>
</dbReference>
<dbReference type="InterPro" id="IPR007110">
    <property type="entry name" value="Ig-like_dom"/>
</dbReference>
<evidence type="ECO:0000256" key="1">
    <source>
        <dbReference type="ARBA" id="ARBA00022737"/>
    </source>
</evidence>
<dbReference type="SMART" id="SM00409">
    <property type="entry name" value="IG"/>
    <property type="match status" value="1"/>
</dbReference>
<dbReference type="PROSITE" id="PS50835">
    <property type="entry name" value="IG_LIKE"/>
    <property type="match status" value="1"/>
</dbReference>
<evidence type="ECO:0000259" key="3">
    <source>
        <dbReference type="PROSITE" id="PS50835"/>
    </source>
</evidence>
<accession>A0AA48KPQ2</accession>
<evidence type="ECO:0000313" key="4">
    <source>
        <dbReference type="EMBL" id="BDW93455.1"/>
    </source>
</evidence>
<evidence type="ECO:0000256" key="2">
    <source>
        <dbReference type="SAM" id="SignalP"/>
    </source>
</evidence>
<feature type="signal peptide" evidence="2">
    <location>
        <begin position="1"/>
        <end position="20"/>
    </location>
</feature>
<dbReference type="Gene3D" id="3.90.1720.10">
    <property type="entry name" value="endopeptidase domain like (from Nostoc punctiforme)"/>
    <property type="match status" value="1"/>
</dbReference>
<dbReference type="InterPro" id="IPR036179">
    <property type="entry name" value="Ig-like_dom_sf"/>
</dbReference>
<dbReference type="RefSeq" id="WP_338193984.1">
    <property type="nucleotide sequence ID" value="NZ_AP027268.1"/>
</dbReference>
<evidence type="ECO:0000313" key="5">
    <source>
        <dbReference type="Proteomes" id="UP001330184"/>
    </source>
</evidence>
<dbReference type="PANTHER" id="PTHR32305:SF15">
    <property type="entry name" value="PROTEIN RHSA-RELATED"/>
    <property type="match status" value="1"/>
</dbReference>
<dbReference type="InterPro" id="IPR013783">
    <property type="entry name" value="Ig-like_fold"/>
</dbReference>
<reference evidence="4 5" key="1">
    <citation type="submission" date="2023-01" db="EMBL/GenBank/DDBJ databases">
        <title>Complete genome sequence of Muricauda aquimarina strain IFOP_LL357.</title>
        <authorList>
            <person name="Gajardo G."/>
            <person name="Ueki S."/>
            <person name="Maruyama F."/>
        </authorList>
    </citation>
    <scope>NUCLEOTIDE SEQUENCE [LARGE SCALE GENOMIC DNA]</scope>
    <source>
        <strain evidence="4 5">IFOP_LL357</strain>
    </source>
</reference>
<dbReference type="InterPro" id="IPR022385">
    <property type="entry name" value="Rhs_assc_core"/>
</dbReference>
<name>A0AA48KPQ2_9FLAO</name>
<dbReference type="NCBIfam" id="TIGR03696">
    <property type="entry name" value="Rhs_assc_core"/>
    <property type="match status" value="1"/>
</dbReference>
<dbReference type="InterPro" id="IPR050708">
    <property type="entry name" value="T6SS_VgrG/RHS"/>
</dbReference>
<organism evidence="4 5">
    <name type="scientific">Flagellimonas marinaquae</name>
    <dbReference type="NCBI Taxonomy" id="254955"/>
    <lineage>
        <taxon>Bacteria</taxon>
        <taxon>Pseudomonadati</taxon>
        <taxon>Bacteroidota</taxon>
        <taxon>Flavobacteriia</taxon>
        <taxon>Flavobacteriales</taxon>
        <taxon>Flavobacteriaceae</taxon>
        <taxon>Flagellimonas</taxon>
    </lineage>
</organism>
<dbReference type="Proteomes" id="UP001330184">
    <property type="component" value="Chromosome"/>
</dbReference>
<dbReference type="Gene3D" id="2.60.40.10">
    <property type="entry name" value="Immunoglobulins"/>
    <property type="match status" value="1"/>
</dbReference>
<protein>
    <recommendedName>
        <fullName evidence="3">Ig-like domain-containing protein</fullName>
    </recommendedName>
</protein>
<keyword evidence="1" id="KW-0677">Repeat</keyword>
<dbReference type="Gene3D" id="2.180.10.10">
    <property type="entry name" value="RHS repeat-associated core"/>
    <property type="match status" value="1"/>
</dbReference>
<dbReference type="SUPFAM" id="SSF52058">
    <property type="entry name" value="L domain-like"/>
    <property type="match status" value="1"/>
</dbReference>
<dbReference type="InterPro" id="IPR003599">
    <property type="entry name" value="Ig_sub"/>
</dbReference>
<sequence>MKLKLVLTLTIILVTSWAKAQVTPAEKQALQDLYNATNGTDWISENNAFNDDDWNFGGIVTSNWHGVTVANGHVIKLELETNQLVGNIPSSIGSLVHLTDLNLSANQLSGNLPNEMSNFLSIKNLQLHGNNLSGNFPSQIIILPSLETIKVEKNLFDFGNLEDTYQNNNGVAFTYSPQQKTDQPEAVQIIQGENITLTTNISGSNNHYKWHKDGQPINGAPDSPNYEIVNVTLEDAGTYYCVMASEIIIDLALTRHDVQLSVEAVTPGEQPEEEDWNTITVWDYDMATNLKANSRRYYNDLGNHVQTQSWDPITKTIWGQVTLYDFQGRPALSTLSAPILEQFQFQYHPSFITNEQGEDYEAADFETNLFVPNSVHNDSPLGQFYSGATSDKYQDITTHPFSRTIFSNLNPDAPLAMVGGNKVDTNGDQEITPSDQWPQVYRFTMPASDELSLENAFDDANYKNIKTLKTITRDVHGNENVVFVDTDGKLLATARSGKEGKVSPKMDLPIGSQGYVDIHIPQGVEMGLSTNNDNAVSVYDLISDNIEQTPLNSLPPGFYRVAVNDTDNYVPNTIVVSYFVDYYDYSLSEYDEAGRLVASYQPVTDNNGNKLASYHRYNTLGQLVATSSPDEGSAKFKYRGDGQIRYSQNSEQAPDNKVSYTDYDPLGRPVESGVLQFANFNDLDPDAPLPTGPKKEVVTTTYDFLNDTDMEFLASLYPEYQFPSFLAGNVAKTANAQVSTYYSYDVYGRVKWLVQHIEGLGTKTLHYEYEPRTGLVQKVIYQKEQDDQFIHKYAYNLRDQLLKVETSANNVGFELQAQYFYNDAGTLVRTELADGAQGLDYVYNLAGQLKSINHPSLESNSDPGGDANDLFGMQLDYHLGDYQRTENTNIITAPHGKDQYNGNIKGFRWQTGTEDLEESHYTYSYDRNNWLTGADFAPKNPTGKAYDVYGITYDANGNIQTLVRNKDKNNLDNTAMDNLAYNYDPKKPNRLLWVDDSVGNVPDADDLEDQSAPNYKYNSIGQLVYDHSQQITYIYNTSGLVTEVQQNGQPLVKFFYNDRNQRVKKEAYANGNPTYTTFYVRDVAGQVMAVYSNAGGVFTLMEQPVYGAGRIGIAYNGANYTKTYVYELTDHLGNVRAVFTKNNNDANLEGYTDYYPGGMAMPNRNLEDANAYRYGYQGQYAEEDKETGLNAFQLRMYDPRINRWLSPDPYGQYHSPYMSMGNNWISRVDPDGGFDWKKDKNGNIVYDSNLTAENADFMLGEGETYLGETHFEGNIFYHSNGLINNFDTGEFFQAFDHGLSEVVVGPGATVHRSSIQGYDFMLAIETLNANALPKYIKEKCGQCARKVREALNSGGLDTSDRPIYPIDGPNSTYSAKNYSQYLPTKGFSEVSSENYVPMAGDIVVIQSYTGGSVHGHIQMYNGEEWVSDFVQNDFWPGSGYKKNKPSYNIFR</sequence>
<feature type="domain" description="Ig-like" evidence="3">
    <location>
        <begin position="177"/>
        <end position="261"/>
    </location>
</feature>
<dbReference type="FunFam" id="3.80.10.10:FF:000383">
    <property type="entry name" value="Leucine-rich repeat receptor protein kinase EMS1"/>
    <property type="match status" value="1"/>
</dbReference>
<dbReference type="PANTHER" id="PTHR32305">
    <property type="match status" value="1"/>
</dbReference>
<dbReference type="InterPro" id="IPR032675">
    <property type="entry name" value="LRR_dom_sf"/>
</dbReference>
<dbReference type="SUPFAM" id="SSF48726">
    <property type="entry name" value="Immunoglobulin"/>
    <property type="match status" value="1"/>
</dbReference>